<dbReference type="REBASE" id="192538">
    <property type="entry name" value="M.Csp8021ORF1512P"/>
</dbReference>
<dbReference type="Proteomes" id="UP000190868">
    <property type="component" value="Chromosome"/>
</dbReference>
<dbReference type="InterPro" id="IPR002052">
    <property type="entry name" value="DNA_methylase_N6_adenine_CS"/>
</dbReference>
<protein>
    <recommendedName>
        <fullName evidence="1">site-specific DNA-methyltransferase (adenine-specific)</fullName>
        <ecNumber evidence="1">2.1.1.72</ecNumber>
    </recommendedName>
</protein>
<dbReference type="GO" id="GO:0009307">
    <property type="term" value="P:DNA restriction-modification system"/>
    <property type="evidence" value="ECO:0007669"/>
    <property type="project" value="InterPro"/>
</dbReference>
<sequence>MLEKMANIKENDAYLKEQILTYLGNKRSLLGFINQGVDIAKKELSKDKLSVGDLFSGSGIVSRNLKQHASYIVANDLELYSKITNECYLFNADFEFKKELEDLNKKLNQNIQTSLKDGFLSRLYAPLCDDDIKDNERVFYTRKNAIFLDTARQEIQSLDEDLKKFFIAPLLYEASNKANTSGVFKGFYKNKDGKGEFGGSGKNALKRIMADIVLPVPVFSNFNVKYDVFNKDSNELANELDELDLIYLDPPYNQHPYGSNYFMLNLIAKYDEPKEISKVSGITKDWNRSAYNKKAFASDAFFELIRNLKAKFILISFNSEGFISREKFEQELCKFGKVKILEQKYNTFKASRNLKNRQLHVIEYLYILKKQNKE</sequence>
<dbReference type="GO" id="GO:0032259">
    <property type="term" value="P:methylation"/>
    <property type="evidence" value="ECO:0007669"/>
    <property type="project" value="UniProtKB-KW"/>
</dbReference>
<gene>
    <name evidence="6" type="ORF">CPIN18021_1512</name>
</gene>
<keyword evidence="4" id="KW-0949">S-adenosyl-L-methionine</keyword>
<keyword evidence="3 6" id="KW-0808">Transferase</keyword>
<keyword evidence="2 6" id="KW-0489">Methyltransferase</keyword>
<dbReference type="PROSITE" id="PS00092">
    <property type="entry name" value="N6_MTASE"/>
    <property type="match status" value="1"/>
</dbReference>
<evidence type="ECO:0000256" key="4">
    <source>
        <dbReference type="ARBA" id="ARBA00022691"/>
    </source>
</evidence>
<evidence type="ECO:0000256" key="5">
    <source>
        <dbReference type="ARBA" id="ARBA00047942"/>
    </source>
</evidence>
<evidence type="ECO:0000313" key="6">
    <source>
        <dbReference type="EMBL" id="AQW88296.1"/>
    </source>
</evidence>
<comment type="catalytic activity">
    <reaction evidence="5">
        <text>a 2'-deoxyadenosine in DNA + S-adenosyl-L-methionine = an N(6)-methyl-2'-deoxyadenosine in DNA + S-adenosyl-L-homocysteine + H(+)</text>
        <dbReference type="Rhea" id="RHEA:15197"/>
        <dbReference type="Rhea" id="RHEA-COMP:12418"/>
        <dbReference type="Rhea" id="RHEA-COMP:12419"/>
        <dbReference type="ChEBI" id="CHEBI:15378"/>
        <dbReference type="ChEBI" id="CHEBI:57856"/>
        <dbReference type="ChEBI" id="CHEBI:59789"/>
        <dbReference type="ChEBI" id="CHEBI:90615"/>
        <dbReference type="ChEBI" id="CHEBI:90616"/>
        <dbReference type="EC" id="2.1.1.72"/>
    </reaction>
</comment>
<keyword evidence="7" id="KW-1185">Reference proteome</keyword>
<name>A0A1S6U977_9BACT</name>
<proteinExistence type="predicted"/>
<dbReference type="GO" id="GO:0003676">
    <property type="term" value="F:nucleic acid binding"/>
    <property type="evidence" value="ECO:0007669"/>
    <property type="project" value="InterPro"/>
</dbReference>
<evidence type="ECO:0000313" key="7">
    <source>
        <dbReference type="Proteomes" id="UP000190868"/>
    </source>
</evidence>
<dbReference type="GO" id="GO:0009007">
    <property type="term" value="F:site-specific DNA-methyltransferase (adenine-specific) activity"/>
    <property type="evidence" value="ECO:0007669"/>
    <property type="project" value="UniProtKB-EC"/>
</dbReference>
<organism evidence="6 7">
    <name type="scientific">Campylobacter pinnipediorum subsp. caledonicus</name>
    <dbReference type="NCBI Taxonomy" id="1874362"/>
    <lineage>
        <taxon>Bacteria</taxon>
        <taxon>Pseudomonadati</taxon>
        <taxon>Campylobacterota</taxon>
        <taxon>Epsilonproteobacteria</taxon>
        <taxon>Campylobacterales</taxon>
        <taxon>Campylobacteraceae</taxon>
        <taxon>Campylobacter</taxon>
    </lineage>
</organism>
<dbReference type="EMBL" id="CP017258">
    <property type="protein sequence ID" value="AQW88296.1"/>
    <property type="molecule type" value="Genomic_DNA"/>
</dbReference>
<evidence type="ECO:0000256" key="3">
    <source>
        <dbReference type="ARBA" id="ARBA00022679"/>
    </source>
</evidence>
<dbReference type="EC" id="2.1.1.72" evidence="1"/>
<dbReference type="InterPro" id="IPR029063">
    <property type="entry name" value="SAM-dependent_MTases_sf"/>
</dbReference>
<dbReference type="PRINTS" id="PR00505">
    <property type="entry name" value="D12N6MTFRASE"/>
</dbReference>
<dbReference type="AlphaFoldDB" id="A0A1S6U977"/>
<dbReference type="Gene3D" id="3.40.50.150">
    <property type="entry name" value="Vaccinia Virus protein VP39"/>
    <property type="match status" value="1"/>
</dbReference>
<evidence type="ECO:0000256" key="1">
    <source>
        <dbReference type="ARBA" id="ARBA00011900"/>
    </source>
</evidence>
<dbReference type="SUPFAM" id="SSF53335">
    <property type="entry name" value="S-adenosyl-L-methionine-dependent methyltransferases"/>
    <property type="match status" value="1"/>
</dbReference>
<dbReference type="InterPro" id="IPR012327">
    <property type="entry name" value="MeTrfase_D12"/>
</dbReference>
<dbReference type="Pfam" id="PF02086">
    <property type="entry name" value="MethyltransfD12"/>
    <property type="match status" value="1"/>
</dbReference>
<accession>A0A1S6U977</accession>
<reference evidence="7" key="1">
    <citation type="submission" date="2016-09" db="EMBL/GenBank/DDBJ databases">
        <title>Comparative genomics of the Campylobacter concisus group.</title>
        <authorList>
            <person name="Miller W.G."/>
            <person name="Yee E."/>
            <person name="Chapman M.H."/>
            <person name="Huynh S."/>
            <person name="Bono J.L."/>
            <person name="On S.L.W."/>
            <person name="StLeger J."/>
            <person name="Foster G."/>
            <person name="Parker C.T."/>
        </authorList>
    </citation>
    <scope>NUCLEOTIDE SEQUENCE [LARGE SCALE GENOMIC DNA]</scope>
    <source>
        <strain evidence="7">RM18021</strain>
    </source>
</reference>
<evidence type="ECO:0000256" key="2">
    <source>
        <dbReference type="ARBA" id="ARBA00022603"/>
    </source>
</evidence>